<dbReference type="EMBL" id="BDSP01000150">
    <property type="protein sequence ID" value="GAX20553.1"/>
    <property type="molecule type" value="Genomic_DNA"/>
</dbReference>
<feature type="region of interest" description="Disordered" evidence="1">
    <location>
        <begin position="293"/>
        <end position="486"/>
    </location>
</feature>
<feature type="compositionally biased region" description="Acidic residues" evidence="1">
    <location>
        <begin position="34"/>
        <end position="44"/>
    </location>
</feature>
<feature type="compositionally biased region" description="Basic and acidic residues" evidence="1">
    <location>
        <begin position="753"/>
        <end position="762"/>
    </location>
</feature>
<feature type="region of interest" description="Disordered" evidence="1">
    <location>
        <begin position="911"/>
        <end position="1016"/>
    </location>
</feature>
<feature type="compositionally biased region" description="Polar residues" evidence="1">
    <location>
        <begin position="717"/>
        <end position="736"/>
    </location>
</feature>
<feature type="compositionally biased region" description="Basic and acidic residues" evidence="1">
    <location>
        <begin position="461"/>
        <end position="470"/>
    </location>
</feature>
<feature type="compositionally biased region" description="Basic and acidic residues" evidence="1">
    <location>
        <begin position="85"/>
        <end position="97"/>
    </location>
</feature>
<name>A0A1Z5K2S1_FISSO</name>
<feature type="compositionally biased region" description="Basic and acidic residues" evidence="1">
    <location>
        <begin position="1197"/>
        <end position="1208"/>
    </location>
</feature>
<organism evidence="2 3">
    <name type="scientific">Fistulifera solaris</name>
    <name type="common">Oleaginous diatom</name>
    <dbReference type="NCBI Taxonomy" id="1519565"/>
    <lineage>
        <taxon>Eukaryota</taxon>
        <taxon>Sar</taxon>
        <taxon>Stramenopiles</taxon>
        <taxon>Ochrophyta</taxon>
        <taxon>Bacillariophyta</taxon>
        <taxon>Bacillariophyceae</taxon>
        <taxon>Bacillariophycidae</taxon>
        <taxon>Naviculales</taxon>
        <taxon>Naviculaceae</taxon>
        <taxon>Fistulifera</taxon>
    </lineage>
</organism>
<feature type="compositionally biased region" description="Basic residues" evidence="1">
    <location>
        <begin position="115"/>
        <end position="124"/>
    </location>
</feature>
<dbReference type="Proteomes" id="UP000198406">
    <property type="component" value="Unassembled WGS sequence"/>
</dbReference>
<accession>A0A1Z5K2S1</accession>
<dbReference type="OrthoDB" id="49402at2759"/>
<feature type="compositionally biased region" description="Basic and acidic residues" evidence="1">
    <location>
        <begin position="605"/>
        <end position="614"/>
    </location>
</feature>
<feature type="region of interest" description="Disordered" evidence="1">
    <location>
        <begin position="752"/>
        <end position="820"/>
    </location>
</feature>
<evidence type="ECO:0000313" key="3">
    <source>
        <dbReference type="Proteomes" id="UP000198406"/>
    </source>
</evidence>
<feature type="compositionally biased region" description="Polar residues" evidence="1">
    <location>
        <begin position="418"/>
        <end position="428"/>
    </location>
</feature>
<feature type="region of interest" description="Disordered" evidence="1">
    <location>
        <begin position="1031"/>
        <end position="1254"/>
    </location>
</feature>
<comment type="caution">
    <text evidence="2">The sequence shown here is derived from an EMBL/GenBank/DDBJ whole genome shotgun (WGS) entry which is preliminary data.</text>
</comment>
<feature type="compositionally biased region" description="Polar residues" evidence="1">
    <location>
        <begin position="1209"/>
        <end position="1230"/>
    </location>
</feature>
<feature type="compositionally biased region" description="Polar residues" evidence="1">
    <location>
        <begin position="582"/>
        <end position="591"/>
    </location>
</feature>
<feature type="compositionally biased region" description="Basic residues" evidence="1">
    <location>
        <begin position="592"/>
        <end position="604"/>
    </location>
</feature>
<feature type="compositionally biased region" description="Acidic residues" evidence="1">
    <location>
        <begin position="74"/>
        <end position="84"/>
    </location>
</feature>
<evidence type="ECO:0000313" key="2">
    <source>
        <dbReference type="EMBL" id="GAX20553.1"/>
    </source>
</evidence>
<feature type="region of interest" description="Disordered" evidence="1">
    <location>
        <begin position="1"/>
        <end position="128"/>
    </location>
</feature>
<keyword evidence="3" id="KW-1185">Reference proteome</keyword>
<gene>
    <name evidence="2" type="ORF">FisN_3Hh597</name>
</gene>
<reference evidence="2 3" key="1">
    <citation type="journal article" date="2015" name="Plant Cell">
        <title>Oil accumulation by the oleaginous diatom Fistulifera solaris as revealed by the genome and transcriptome.</title>
        <authorList>
            <person name="Tanaka T."/>
            <person name="Maeda Y."/>
            <person name="Veluchamy A."/>
            <person name="Tanaka M."/>
            <person name="Abida H."/>
            <person name="Marechal E."/>
            <person name="Bowler C."/>
            <person name="Muto M."/>
            <person name="Sunaga Y."/>
            <person name="Tanaka M."/>
            <person name="Yoshino T."/>
            <person name="Taniguchi T."/>
            <person name="Fukuda Y."/>
            <person name="Nemoto M."/>
            <person name="Matsumoto M."/>
            <person name="Wong P.S."/>
            <person name="Aburatani S."/>
            <person name="Fujibuchi W."/>
        </authorList>
    </citation>
    <scope>NUCLEOTIDE SEQUENCE [LARGE SCALE GENOMIC DNA]</scope>
    <source>
        <strain evidence="2 3">JPCC DA0580</strain>
    </source>
</reference>
<feature type="compositionally biased region" description="Basic and acidic residues" evidence="1">
    <location>
        <begin position="695"/>
        <end position="716"/>
    </location>
</feature>
<feature type="region of interest" description="Disordered" evidence="1">
    <location>
        <begin position="555"/>
        <end position="619"/>
    </location>
</feature>
<dbReference type="InParanoid" id="A0A1Z5K2S1"/>
<feature type="compositionally biased region" description="Polar residues" evidence="1">
    <location>
        <begin position="948"/>
        <end position="967"/>
    </location>
</feature>
<feature type="compositionally biased region" description="Basic and acidic residues" evidence="1">
    <location>
        <begin position="795"/>
        <end position="811"/>
    </location>
</feature>
<feature type="compositionally biased region" description="Basic and acidic residues" evidence="1">
    <location>
        <begin position="1053"/>
        <end position="1077"/>
    </location>
</feature>
<feature type="compositionally biased region" description="Polar residues" evidence="1">
    <location>
        <begin position="564"/>
        <end position="576"/>
    </location>
</feature>
<feature type="compositionally biased region" description="Polar residues" evidence="1">
    <location>
        <begin position="1004"/>
        <end position="1016"/>
    </location>
</feature>
<feature type="compositionally biased region" description="Polar residues" evidence="1">
    <location>
        <begin position="1109"/>
        <end position="1118"/>
    </location>
</feature>
<feature type="region of interest" description="Disordered" evidence="1">
    <location>
        <begin position="653"/>
        <end position="736"/>
    </location>
</feature>
<feature type="compositionally biased region" description="Acidic residues" evidence="1">
    <location>
        <begin position="1176"/>
        <end position="1186"/>
    </location>
</feature>
<feature type="compositionally biased region" description="Polar residues" evidence="1">
    <location>
        <begin position="765"/>
        <end position="780"/>
    </location>
</feature>
<sequence>MFRTQQMPAIRVYQEEEEEPWDQRKSTPKRSLYEEEINQMEDGELPSLSSSKKATPQKGDLEQRKFWGQLDVNSCDDDEDDEEDAVSRDESIRRRADEEDMPDDELMSSASRNNPSKHRARHNAPRQSDELYQADSYEAQNQVLASGFCDTTLTALGDMCGAYTGTAKRVTLSPRIHSDVQEEHTAIEVEFVEEETEPARHHPEMSVASKNAYLSAMAAQAKEEFQSKTKKGVDQYEDGMDDHTQGRSVNTSLATSLDDADAYETFNAAEKRKFIRLINTGANPREATQIILQERSTLKPEPPRKATLPTPESALPKRSMSDGKRSHRSHRSAVLNWKKSKYTQQQQRSVNAEPIRPTISEDDHDDLSSPLPPLKDKTAALTDDDGGGPIGGEFSKSGINFYDAERKEDQEDEMAVEQSPSTPTSVKGSRSEQMRKVGFKSLAVRRTKKSPKATSAITSDDLQRPGELSRSETAARYSPQIGNDSMEDYENILNTAEEASSFSKNASFDPELTLDDNNAAELRYTEEKTSAIGANNDERNAALYANARKQYAGLSVPTPASDESVYTAQTSDTGYTGVTGMTGATTYTQSSRVRRPGAAKKRLAREKELQEKAKGTQGWVQSVKEVAAMSSQKWDPLLGLVDYLEPVAEEVPEKARHESIHLDLNTKISTPSKRSKVGDAGSINTAKSAPVPFPREWEEERERMIRETKSLEKHDSSATSSRNGIPSSNDGSRPNSWIESMKAASATLVTDGKQWDPDKGWMNDDGTSVAISTDGDFTTASSLPPPPPSSFTTDHVPRIRKTDSPTVHDRIGASPIAQPERYIQLNDTGSVRSVRQDYSPYAASTSLPVTQPIPPVYESTYVSDDETDVDSAPLSNGVEAYSAQEKPVATSAANVNVVKEKISNDDIKLFASGKNKNTGHAGRTESLGSEGLPELIASSDQDNAEEWNPNSVEDGTGPRSQEPTQQRSDVDLDMDGTDGLDDKLSKLSKRRGGGPVDLDELSAGSETKSTFSTNTDGRSIASFKLKSNIRDTSPVAKRRQAGKALVTPSPAQEAKDRTKVERDVFRDKNVQGKETRRIRTVPSHESFDQERVGHYHSASHGVMREDPSPNLSPKTRNTVAEWESRATKTDGAPSSPRNSAEWKVFLAKKVRAERDASSGAAESLNMPRQLFKSSPDDGDGYDDDSIFDFKSAVNARSDADESRNRVHQTDNQNQPRADKGMSQTNTTPIKSDSAPLKDISHLSPINSRDEGDAEYDDGKYLPTSRVHGIETAKRVNFFQRLAECTGPVLSENKGIPSSHLSFLQNNICGRPGDVHDDTASDDGILDKDIENLEKGVAMDDVANVSVNDGNEDTDLQHRADNKMDIKLARAKAGAGFSSRRSSTGSSVISEGSFGAKTAYLEAIAMKAAVAKPRSRSRARSTSNSSVVSAASSVHSEKWKAFLERKKAGTTPSVISRASDERYKEMLARLKSSPRQLEADEVSQSAKDLSGAKVEALMAQLTGSNVSEAEI</sequence>
<proteinExistence type="predicted"/>
<protein>
    <submittedName>
        <fullName evidence="2">Uncharacterized protein</fullName>
    </submittedName>
</protein>
<evidence type="ECO:0000256" key="1">
    <source>
        <dbReference type="SAM" id="MobiDB-lite"/>
    </source>
</evidence>